<accession>A0A4Q9L0F0</accession>
<dbReference type="Proteomes" id="UP000292362">
    <property type="component" value="Unassembled WGS sequence"/>
</dbReference>
<feature type="non-terminal residue" evidence="1">
    <location>
        <position position="1"/>
    </location>
</feature>
<dbReference type="VEuPathDB" id="MicrosporidiaDB:CWI37_0989p0010"/>
<evidence type="ECO:0000313" key="2">
    <source>
        <dbReference type="Proteomes" id="UP000292362"/>
    </source>
</evidence>
<comment type="caution">
    <text evidence="1">The sequence shown here is derived from an EMBL/GenBank/DDBJ whole genome shotgun (WGS) entry which is preliminary data.</text>
</comment>
<dbReference type="AlphaFoldDB" id="A0A4Q9L0F0"/>
<sequence>KPLIFVFIYYLIERDIILNVVNENEESFIAPIIKKMKLECLCQIKRDKANANYEKNCLERMYVRDSNRQYEQYYIEFIERIGLKFIIFEKFNKMNNNIEIYLCHHIKKSDFVIFYEFLISYYLPVYKMTIEKFYTVLYFLEYFRVKYDNKLRNAIKIIWFSLVKSNEMINFNIEKVSELQTGENELFFKKEDEYSILNEFGSLYTEDRKYMLVIDSRFNSFFDKKVTRNHKGQSMFLMFLNTSFCFILKNIKKKIDEIVFKKCYISDEVICSLNANINLENLEKIVFLKSKIDTSLIFSDFLIKINEFLFYEYSHSESLYKVSEIKEGNFNMVENLIKNEKHPYQKSNLQESIRENNKMSRTNKKFYFKLFSKDKFKNKVKICESLCAASYNLKFKCFYEYNGCLINVSIDLESLHLKQFTIRDTITENNIKKIVISISKMTSGFLKDLLNINGLESLELYNADILEINETYINDSIKYFSFQLKPGNNLKIFFKLIDMMIGLQEISFISFNNLTLNHMLDSEDSSYSLKFLLKNSDLSSIENLSLNDFSVDESYSEVLSNFSI</sequence>
<reference evidence="1 2" key="1">
    <citation type="submission" date="2017-12" db="EMBL/GenBank/DDBJ databases">
        <authorList>
            <person name="Pombert J.-F."/>
            <person name="Haag K.L."/>
            <person name="Ebert D."/>
        </authorList>
    </citation>
    <scope>NUCLEOTIDE SEQUENCE [LARGE SCALE GENOMIC DNA]</scope>
    <source>
        <strain evidence="1">FI-OER-3-3</strain>
    </source>
</reference>
<evidence type="ECO:0000313" key="1">
    <source>
        <dbReference type="EMBL" id="TBU00486.1"/>
    </source>
</evidence>
<name>A0A4Q9L0F0_9MICR</name>
<organism evidence="1 2">
    <name type="scientific">Hamiltosporidium tvaerminnensis</name>
    <dbReference type="NCBI Taxonomy" id="1176355"/>
    <lineage>
        <taxon>Eukaryota</taxon>
        <taxon>Fungi</taxon>
        <taxon>Fungi incertae sedis</taxon>
        <taxon>Microsporidia</taxon>
        <taxon>Dubosqiidae</taxon>
        <taxon>Hamiltosporidium</taxon>
    </lineage>
</organism>
<gene>
    <name evidence="1" type="ORF">CWI37_0989p0010</name>
</gene>
<proteinExistence type="predicted"/>
<dbReference type="EMBL" id="PITJ01000989">
    <property type="protein sequence ID" value="TBU00486.1"/>
    <property type="molecule type" value="Genomic_DNA"/>
</dbReference>
<protein>
    <submittedName>
        <fullName evidence="1">Uncharacterized protein</fullName>
    </submittedName>
</protein>